<dbReference type="Gene3D" id="3.30.1340.30">
    <property type="match status" value="1"/>
</dbReference>
<evidence type="ECO:0000313" key="3">
    <source>
        <dbReference type="EMBL" id="CUT17995.1"/>
    </source>
</evidence>
<dbReference type="InterPro" id="IPR007055">
    <property type="entry name" value="BON_dom"/>
</dbReference>
<dbReference type="AlphaFoldDB" id="A0A0S4M3X1"/>
<proteinExistence type="predicted"/>
<evidence type="ECO:0000313" key="4">
    <source>
        <dbReference type="Proteomes" id="UP000198651"/>
    </source>
</evidence>
<reference evidence="4" key="1">
    <citation type="submission" date="2015-11" db="EMBL/GenBank/DDBJ databases">
        <authorList>
            <person name="Seth-Smith H.M.B."/>
        </authorList>
    </citation>
    <scope>NUCLEOTIDE SEQUENCE [LARGE SCALE GENOMIC DNA]</scope>
    <source>
        <strain evidence="4">2013Ark11</strain>
    </source>
</reference>
<name>A0A0S4M3X1_9BURK</name>
<dbReference type="Pfam" id="PF04972">
    <property type="entry name" value="BON"/>
    <property type="match status" value="2"/>
</dbReference>
<dbReference type="PANTHER" id="PTHR34606">
    <property type="entry name" value="BON DOMAIN-CONTAINING PROTEIN"/>
    <property type="match status" value="1"/>
</dbReference>
<evidence type="ECO:0000259" key="2">
    <source>
        <dbReference type="PROSITE" id="PS50914"/>
    </source>
</evidence>
<sequence>MKRKFSLWLVLGVSSLLFALPVLEGCGVVAVTGIAAALVVSDRRQAEVILLDRSTQLNSKSIANRTTKGHVEVTVYNGIVLLTGQVPSYANKLRVERVVSHVKNVNKLVSELTVGPDVGVMQRAKDSALTARIKADISQIKNPSSSLVRVVTENSVVYLMGIVTREEAKAVSSRVRVIPGVEKVVEVFQIVSQETADLLDGRYSNKTSKSDNMSL</sequence>
<feature type="domain" description="BON" evidence="2">
    <location>
        <begin position="125"/>
        <end position="192"/>
    </location>
</feature>
<dbReference type="RefSeq" id="WP_092343443.1">
    <property type="nucleotide sequence ID" value="NZ_FLSL01000090.1"/>
</dbReference>
<dbReference type="InterPro" id="IPR014004">
    <property type="entry name" value="Transpt-assoc_nodulatn_dom_bac"/>
</dbReference>
<protein>
    <submittedName>
        <fullName evidence="3">Putative membrane protein, BON domain</fullName>
    </submittedName>
</protein>
<dbReference type="Proteomes" id="UP000198651">
    <property type="component" value="Chromosome I"/>
</dbReference>
<keyword evidence="1" id="KW-0732">Signal</keyword>
<feature type="domain" description="BON" evidence="2">
    <location>
        <begin position="45"/>
        <end position="116"/>
    </location>
</feature>
<dbReference type="EMBL" id="LN906597">
    <property type="protein sequence ID" value="CUT17995.1"/>
    <property type="molecule type" value="Genomic_DNA"/>
</dbReference>
<dbReference type="PANTHER" id="PTHR34606:SF4">
    <property type="entry name" value="OUTER MEMBRANE LIPOPROTEIN DOLP"/>
    <property type="match status" value="1"/>
</dbReference>
<dbReference type="SMART" id="SM00749">
    <property type="entry name" value="BON"/>
    <property type="match status" value="2"/>
</dbReference>
<gene>
    <name evidence="3" type="ORF">Ark11_1185</name>
</gene>
<dbReference type="InterPro" id="IPR051686">
    <property type="entry name" value="Lipoprotein_DolP"/>
</dbReference>
<accession>A0A0S4M3X1</accession>
<dbReference type="STRING" id="1561003.Ark11_1185"/>
<evidence type="ECO:0000256" key="1">
    <source>
        <dbReference type="ARBA" id="ARBA00022729"/>
    </source>
</evidence>
<dbReference type="PROSITE" id="PS50914">
    <property type="entry name" value="BON"/>
    <property type="match status" value="2"/>
</dbReference>
<organism evidence="3 4">
    <name type="scientific">Candidatus Ichthyocystis hellenicum</name>
    <dbReference type="NCBI Taxonomy" id="1561003"/>
    <lineage>
        <taxon>Bacteria</taxon>
        <taxon>Pseudomonadati</taxon>
        <taxon>Pseudomonadota</taxon>
        <taxon>Betaproteobacteria</taxon>
        <taxon>Burkholderiales</taxon>
        <taxon>Candidatus Ichthyocystis</taxon>
    </lineage>
</organism>
<keyword evidence="4" id="KW-1185">Reference proteome</keyword>
<dbReference type="PATRIC" id="fig|1561003.3.peg.1218"/>
<dbReference type="OrthoDB" id="9783990at2"/>